<evidence type="ECO:0000256" key="3">
    <source>
        <dbReference type="ARBA" id="ARBA00022553"/>
    </source>
</evidence>
<keyword evidence="3" id="KW-0597">Phosphoprotein</keyword>
<keyword evidence="8" id="KW-0472">Membrane</keyword>
<reference evidence="10 11" key="1">
    <citation type="submission" date="2024-11" db="EMBL/GenBank/DDBJ databases">
        <authorList>
            <person name="Mikucki A.G."/>
            <person name="Kahler C.M."/>
        </authorList>
    </citation>
    <scope>NUCLEOTIDE SEQUENCE [LARGE SCALE GENOMIC DNA]</scope>
    <source>
        <strain evidence="10 11">EXNM717</strain>
    </source>
</reference>
<dbReference type="InterPro" id="IPR003661">
    <property type="entry name" value="HisK_dim/P_dom"/>
</dbReference>
<dbReference type="EC" id="2.7.13.3" evidence="2"/>
<protein>
    <recommendedName>
        <fullName evidence="2">histidine kinase</fullName>
        <ecNumber evidence="2">2.7.13.3</ecNumber>
    </recommendedName>
</protein>
<feature type="transmembrane region" description="Helical" evidence="8">
    <location>
        <begin position="35"/>
        <end position="54"/>
    </location>
</feature>
<dbReference type="InterPro" id="IPR036097">
    <property type="entry name" value="HisK_dim/P_sf"/>
</dbReference>
<dbReference type="SMART" id="SM00387">
    <property type="entry name" value="HATPase_c"/>
    <property type="match status" value="1"/>
</dbReference>
<keyword evidence="11" id="KW-1185">Reference proteome</keyword>
<organism evidence="10 11">
    <name type="scientific">Neisseria oralis</name>
    <dbReference type="NCBI Taxonomy" id="1107316"/>
    <lineage>
        <taxon>Bacteria</taxon>
        <taxon>Pseudomonadati</taxon>
        <taxon>Pseudomonadota</taxon>
        <taxon>Betaproteobacteria</taxon>
        <taxon>Neisseriales</taxon>
        <taxon>Neisseriaceae</taxon>
        <taxon>Neisseria</taxon>
    </lineage>
</organism>
<dbReference type="Pfam" id="PF00512">
    <property type="entry name" value="HisKA"/>
    <property type="match status" value="1"/>
</dbReference>
<evidence type="ECO:0000313" key="11">
    <source>
        <dbReference type="Proteomes" id="UP001621964"/>
    </source>
</evidence>
<dbReference type="InterPro" id="IPR050428">
    <property type="entry name" value="TCS_sensor_his_kinase"/>
</dbReference>
<name>A0ABW8Q6R0_9NEIS</name>
<dbReference type="PANTHER" id="PTHR45436:SF10">
    <property type="entry name" value="HISTIDINE KINASE"/>
    <property type="match status" value="1"/>
</dbReference>
<feature type="transmembrane region" description="Helical" evidence="8">
    <location>
        <begin position="12"/>
        <end position="29"/>
    </location>
</feature>
<evidence type="ECO:0000313" key="10">
    <source>
        <dbReference type="EMBL" id="MFK7642311.1"/>
    </source>
</evidence>
<feature type="domain" description="Histidine kinase" evidence="9">
    <location>
        <begin position="109"/>
        <end position="321"/>
    </location>
</feature>
<dbReference type="Pfam" id="PF02518">
    <property type="entry name" value="HATPase_c"/>
    <property type="match status" value="1"/>
</dbReference>
<comment type="caution">
    <text evidence="10">The sequence shown here is derived from an EMBL/GenBank/DDBJ whole genome shotgun (WGS) entry which is preliminary data.</text>
</comment>
<dbReference type="SUPFAM" id="SSF55874">
    <property type="entry name" value="ATPase domain of HSP90 chaperone/DNA topoisomerase II/histidine kinase"/>
    <property type="match status" value="1"/>
</dbReference>
<dbReference type="Proteomes" id="UP001621964">
    <property type="component" value="Unassembled WGS sequence"/>
</dbReference>
<dbReference type="EMBL" id="JBJGEB010000006">
    <property type="protein sequence ID" value="MFK7642311.1"/>
    <property type="molecule type" value="Genomic_DNA"/>
</dbReference>
<keyword evidence="7 8" id="KW-1133">Transmembrane helix</keyword>
<dbReference type="InterPro" id="IPR005467">
    <property type="entry name" value="His_kinase_dom"/>
</dbReference>
<proteinExistence type="predicted"/>
<sequence>MLKYFKHLSIRLFFVLLGILLLLTSWSLVYAKQHVLPLLTASLLVLGTLAWWLARSINRIRRYAEAMAANRTAVKPQFGDSYLYRLVDAVAHLREELDHRQLIENYVLGLTHELKTPLTAQQAALELLQDGGLSSEQQQLVARIVRNTQKQKQLIARLLELARLENRDSLQTVQTVDLAVLSAKAADECRAALHAKNLQITLDCRQKHPVQGDPLLIRQAVDNLLYNAIDFAAGHSEIKISLAENSKQIELCVYNRGEPVPEFALDKIPQRFYSLPRADGARSSGLGLNFVSEIMRLHHGGFILRNHGNGVLASLIFTVGNDGILPKVETVTHGHSYTKHC</sequence>
<keyword evidence="4" id="KW-0808">Transferase</keyword>
<keyword evidence="6 10" id="KW-0418">Kinase</keyword>
<dbReference type="PROSITE" id="PS50109">
    <property type="entry name" value="HIS_KIN"/>
    <property type="match status" value="1"/>
</dbReference>
<evidence type="ECO:0000256" key="6">
    <source>
        <dbReference type="ARBA" id="ARBA00022777"/>
    </source>
</evidence>
<evidence type="ECO:0000256" key="1">
    <source>
        <dbReference type="ARBA" id="ARBA00000085"/>
    </source>
</evidence>
<dbReference type="GO" id="GO:0016301">
    <property type="term" value="F:kinase activity"/>
    <property type="evidence" value="ECO:0007669"/>
    <property type="project" value="UniProtKB-KW"/>
</dbReference>
<evidence type="ECO:0000256" key="5">
    <source>
        <dbReference type="ARBA" id="ARBA00022692"/>
    </source>
</evidence>
<evidence type="ECO:0000256" key="7">
    <source>
        <dbReference type="ARBA" id="ARBA00022989"/>
    </source>
</evidence>
<comment type="catalytic activity">
    <reaction evidence="1">
        <text>ATP + protein L-histidine = ADP + protein N-phospho-L-histidine.</text>
        <dbReference type="EC" id="2.7.13.3"/>
    </reaction>
</comment>
<keyword evidence="5 8" id="KW-0812">Transmembrane</keyword>
<dbReference type="Gene3D" id="3.30.565.10">
    <property type="entry name" value="Histidine kinase-like ATPase, C-terminal domain"/>
    <property type="match status" value="1"/>
</dbReference>
<dbReference type="CDD" id="cd00082">
    <property type="entry name" value="HisKA"/>
    <property type="match status" value="1"/>
</dbReference>
<gene>
    <name evidence="10" type="ORF">ACI43T_07345</name>
</gene>
<dbReference type="InterPro" id="IPR036890">
    <property type="entry name" value="HATPase_C_sf"/>
</dbReference>
<dbReference type="RefSeq" id="WP_405386222.1">
    <property type="nucleotide sequence ID" value="NZ_JBJGEB010000006.1"/>
</dbReference>
<dbReference type="Gene3D" id="1.10.287.130">
    <property type="match status" value="1"/>
</dbReference>
<evidence type="ECO:0000259" key="9">
    <source>
        <dbReference type="PROSITE" id="PS50109"/>
    </source>
</evidence>
<dbReference type="InterPro" id="IPR003594">
    <property type="entry name" value="HATPase_dom"/>
</dbReference>
<dbReference type="SMART" id="SM00388">
    <property type="entry name" value="HisKA"/>
    <property type="match status" value="1"/>
</dbReference>
<accession>A0ABW8Q6R0</accession>
<evidence type="ECO:0000256" key="4">
    <source>
        <dbReference type="ARBA" id="ARBA00022679"/>
    </source>
</evidence>
<dbReference type="PANTHER" id="PTHR45436">
    <property type="entry name" value="SENSOR HISTIDINE KINASE YKOH"/>
    <property type="match status" value="1"/>
</dbReference>
<evidence type="ECO:0000256" key="2">
    <source>
        <dbReference type="ARBA" id="ARBA00012438"/>
    </source>
</evidence>
<evidence type="ECO:0000256" key="8">
    <source>
        <dbReference type="SAM" id="Phobius"/>
    </source>
</evidence>
<dbReference type="SUPFAM" id="SSF47384">
    <property type="entry name" value="Homodimeric domain of signal transducing histidine kinase"/>
    <property type="match status" value="1"/>
</dbReference>